<dbReference type="VEuPathDB" id="FungiDB:CJI96_0005271"/>
<protein>
    <recommendedName>
        <fullName evidence="8">3beta-hydroxysteroid 3-dehydrogenase</fullName>
        <ecNumber evidence="8">1.1.1.270</ecNumber>
    </recommendedName>
</protein>
<evidence type="ECO:0000313" key="12">
    <source>
        <dbReference type="Proteomes" id="UP000230249"/>
    </source>
</evidence>
<dbReference type="PRINTS" id="PR00081">
    <property type="entry name" value="GDHRDH"/>
</dbReference>
<evidence type="ECO:0000256" key="9">
    <source>
        <dbReference type="SAM" id="Phobius"/>
    </source>
</evidence>
<evidence type="ECO:0000256" key="5">
    <source>
        <dbReference type="ARBA" id="ARBA00023098"/>
    </source>
</evidence>
<dbReference type="OrthoDB" id="9989144at2759"/>
<accession>A0A2H0ZIF8</accession>
<proteinExistence type="inferred from homology"/>
<keyword evidence="12" id="KW-1185">Reference proteome</keyword>
<dbReference type="PANTHER" id="PTHR43647:SF1">
    <property type="entry name" value="3-KETO-STEROID REDUCTASE ERG27"/>
    <property type="match status" value="1"/>
</dbReference>
<keyword evidence="9" id="KW-1133">Transmembrane helix</keyword>
<accession>A0A5C1E246</accession>
<dbReference type="VEuPathDB" id="FungiDB:CJJ07_005533"/>
<evidence type="ECO:0000256" key="1">
    <source>
        <dbReference type="ARBA" id="ARBA00022516"/>
    </source>
</evidence>
<dbReference type="GO" id="GO:0005741">
    <property type="term" value="C:mitochondrial outer membrane"/>
    <property type="evidence" value="ECO:0007669"/>
    <property type="project" value="TreeGrafter"/>
</dbReference>
<evidence type="ECO:0000256" key="4">
    <source>
        <dbReference type="ARBA" id="ARBA00023002"/>
    </source>
</evidence>
<dbReference type="InterPro" id="IPR051593">
    <property type="entry name" value="Ergosterol_Biosynth_ERG27"/>
</dbReference>
<keyword evidence="9" id="KW-0812">Transmembrane</keyword>
<evidence type="ECO:0000313" key="10">
    <source>
        <dbReference type="EMBL" id="KAK8438645.1"/>
    </source>
</evidence>
<dbReference type="VEuPathDB" id="FungiDB:QG37_04950"/>
<dbReference type="GO" id="GO:0000253">
    <property type="term" value="F:3-beta-hydroxysteroid 3-dehydrogenase (NADP+) activity"/>
    <property type="evidence" value="ECO:0007669"/>
    <property type="project" value="UniProtKB-EC"/>
</dbReference>
<evidence type="ECO:0000313" key="11">
    <source>
        <dbReference type="EMBL" id="PIS50425.1"/>
    </source>
</evidence>
<dbReference type="VEuPathDB" id="FungiDB:CJJ09_005171"/>
<comment type="similarity">
    <text evidence="7">Belongs to the short-chain dehydrogenases/reductases (SDR) family. ERG27 subfamily.</text>
</comment>
<evidence type="ECO:0000256" key="3">
    <source>
        <dbReference type="ARBA" id="ARBA00022955"/>
    </source>
</evidence>
<dbReference type="SUPFAM" id="SSF51735">
    <property type="entry name" value="NAD(P)-binding Rossmann-fold domains"/>
    <property type="match status" value="1"/>
</dbReference>
<keyword evidence="4" id="KW-0560">Oxidoreductase</keyword>
<sequence length="343" mass="38779">MKSGKVALITGTTSNLGINIAFRLLDQLPQDTNLTLIVTSRTLPRIKEVIADIQSYCRANHPNRPGELEFDYLLVDFTDIISTLSAFYSLDKKFDRIDFVFINAAQGVYDGIDWIQATKAVLTNIIDAVTFPTYKLQRVGVKSTDNMGLVFQGNVFGPYFFLHKIKHLLRDGGRVIWISSVMASPKFLSFNDLQLLKSSEPYEGSKRLMDLLHCGTHKNFLDEHGISTFIVHPGIFTSFSFFQYLNLFTYYGMMLLFYMARLFGSRIHNISGYTAANAPVSVALNGADQSVKWVSASDVWGHEFITHDEIESTGAEDVAAYMNKLVKEWDQRLHDQIVITREA</sequence>
<evidence type="ECO:0000256" key="8">
    <source>
        <dbReference type="ARBA" id="ARBA00023621"/>
    </source>
</evidence>
<dbReference type="EMBL" id="PEKT03000006">
    <property type="protein sequence ID" value="KAK8438645.1"/>
    <property type="molecule type" value="Genomic_DNA"/>
</dbReference>
<dbReference type="GO" id="GO:0006696">
    <property type="term" value="P:ergosterol biosynthetic process"/>
    <property type="evidence" value="ECO:0007669"/>
    <property type="project" value="EnsemblFungi"/>
</dbReference>
<dbReference type="GO" id="GO:0005789">
    <property type="term" value="C:endoplasmic reticulum membrane"/>
    <property type="evidence" value="ECO:0007669"/>
    <property type="project" value="EnsemblFungi"/>
</dbReference>
<dbReference type="InterPro" id="IPR002347">
    <property type="entry name" value="SDR_fam"/>
</dbReference>
<name>A0A2H0ZIF8_CANAR</name>
<dbReference type="AlphaFoldDB" id="A0A2H0ZIF8"/>
<keyword evidence="5" id="KW-0443">Lipid metabolism</keyword>
<evidence type="ECO:0000256" key="7">
    <source>
        <dbReference type="ARBA" id="ARBA00023593"/>
    </source>
</evidence>
<dbReference type="VEuPathDB" id="FungiDB:CJI97_004310"/>
<keyword evidence="9" id="KW-0472">Membrane</keyword>
<reference evidence="11" key="2">
    <citation type="submission" date="2017-11" db="EMBL/GenBank/DDBJ databases">
        <title>Candida auris genome assembly and annotation.</title>
        <authorList>
            <person name="Munoz J.F."/>
            <person name="Gade L.G."/>
            <person name="Chow N.A."/>
            <person name="Litvintseva A.P."/>
            <person name="Loparev V.N."/>
            <person name="Cuomo C.A."/>
        </authorList>
    </citation>
    <scope>NUCLEOTIDE SEQUENCE</scope>
    <source>
        <strain evidence="11">B8441</strain>
    </source>
</reference>
<reference evidence="10" key="4">
    <citation type="submission" date="2024-03" db="EMBL/GenBank/DDBJ databases">
        <title>Improved genome assembly of Candida auris strain B8441 and annotation of B11205.</title>
        <authorList>
            <person name="Cauldron N.C."/>
            <person name="Shea T."/>
            <person name="Cuomo C.A."/>
        </authorList>
    </citation>
    <scope>NUCLEOTIDE SEQUENCE</scope>
    <source>
        <strain evidence="10">B8441</strain>
    </source>
</reference>
<feature type="transmembrane region" description="Helical" evidence="9">
    <location>
        <begin position="241"/>
        <end position="260"/>
    </location>
</feature>
<keyword evidence="2" id="KW-0521">NADP</keyword>
<gene>
    <name evidence="11" type="ORF">B9J08_004245</name>
    <name evidence="10" type="ORF">B9J08_04999</name>
</gene>
<dbReference type="EMBL" id="PEKT02000008">
    <property type="protein sequence ID" value="PIS50425.1"/>
    <property type="molecule type" value="Genomic_DNA"/>
</dbReference>
<dbReference type="InterPro" id="IPR036291">
    <property type="entry name" value="NAD(P)-bd_dom_sf"/>
</dbReference>
<dbReference type="EC" id="1.1.1.270" evidence="8"/>
<organism evidence="11">
    <name type="scientific">Candidozyma auris</name>
    <name type="common">Yeast</name>
    <name type="synonym">Candida auris</name>
    <dbReference type="NCBI Taxonomy" id="498019"/>
    <lineage>
        <taxon>Eukaryota</taxon>
        <taxon>Fungi</taxon>
        <taxon>Dikarya</taxon>
        <taxon>Ascomycota</taxon>
        <taxon>Saccharomycotina</taxon>
        <taxon>Pichiomycetes</taxon>
        <taxon>Metschnikowiaceae</taxon>
        <taxon>Candidozyma</taxon>
    </lineage>
</organism>
<evidence type="ECO:0000256" key="2">
    <source>
        <dbReference type="ARBA" id="ARBA00022857"/>
    </source>
</evidence>
<keyword evidence="1" id="KW-0444">Lipid biosynthesis</keyword>
<reference evidence="10 12" key="3">
    <citation type="journal article" date="2018" name="Nat. Commun.">
        <title>Genomic insights into multidrug-resistance, mating and virulence in Candida auris and related emerging species.</title>
        <authorList>
            <person name="Munoz J.F."/>
            <person name="Gade L."/>
            <person name="Chow N.A."/>
            <person name="Loparev V.N."/>
            <person name="Juieng P."/>
            <person name="Berkow E.L."/>
            <person name="Farrer R.A."/>
            <person name="Litvintseva A.P."/>
            <person name="Cuomo C.A."/>
        </authorList>
    </citation>
    <scope>GENOME REANNOTATION</scope>
    <source>
        <strain evidence="10 12">B8441</strain>
    </source>
</reference>
<keyword evidence="3" id="KW-0752">Steroid biosynthesis</keyword>
<dbReference type="Gene3D" id="3.40.50.720">
    <property type="entry name" value="NAD(P)-binding Rossmann-like Domain"/>
    <property type="match status" value="1"/>
</dbReference>
<reference evidence="11 12" key="1">
    <citation type="journal article" date="2017" name="Clin. Infect. Dis.">
        <title>Simultaneous emergence of multidrug-resistant Candida auris on 3 continents confirmed by whole-genome sequencing and epidemiological analyses.</title>
        <authorList>
            <person name="Lockhart S.R."/>
            <person name="Etienne K.A."/>
            <person name="Vallabhaneni S."/>
            <person name="Farooqi J."/>
            <person name="Chowdhary A."/>
            <person name="Govender N.P."/>
            <person name="Colombo A.L."/>
            <person name="Calvo B."/>
            <person name="Cuomo C.A."/>
            <person name="Desjardins C.A."/>
            <person name="Berkow E.L."/>
            <person name="Castanheira M."/>
            <person name="Magobo R.E."/>
            <person name="Jabeen K."/>
            <person name="Asghar R.J."/>
            <person name="Meis J.F."/>
            <person name="Jackson B."/>
            <person name="Chiller T."/>
            <person name="Litvintseva A.P."/>
        </authorList>
    </citation>
    <scope>NUCLEOTIDE SEQUENCE [LARGE SCALE GENOMIC DNA]</scope>
    <source>
        <strain evidence="11 12">B8441</strain>
    </source>
</reference>
<dbReference type="GO" id="GO:0005811">
    <property type="term" value="C:lipid droplet"/>
    <property type="evidence" value="ECO:0007669"/>
    <property type="project" value="EnsemblFungi"/>
</dbReference>
<dbReference type="STRING" id="498019.A0A2H0ZIF8"/>
<comment type="caution">
    <text evidence="11">The sequence shown here is derived from an EMBL/GenBank/DDBJ whole genome shotgun (WGS) entry which is preliminary data.</text>
</comment>
<comment type="pathway">
    <text evidence="6">Steroid biosynthesis; zymosterol biosynthesis; zymosterol from lanosterol: step 5/6.</text>
</comment>
<dbReference type="PANTHER" id="PTHR43647">
    <property type="entry name" value="DEHYDROGENASE"/>
    <property type="match status" value="1"/>
</dbReference>
<dbReference type="Proteomes" id="UP000230249">
    <property type="component" value="Unassembled WGS sequence"/>
</dbReference>
<dbReference type="OMA" id="WHNIDGY"/>
<evidence type="ECO:0000256" key="6">
    <source>
        <dbReference type="ARBA" id="ARBA00023589"/>
    </source>
</evidence>
<dbReference type="VEuPathDB" id="FungiDB:B9J08_004245"/>